<evidence type="ECO:0000256" key="4">
    <source>
        <dbReference type="RuleBase" id="RU004262"/>
    </source>
</evidence>
<evidence type="ECO:0000259" key="5">
    <source>
        <dbReference type="Pfam" id="PF00151"/>
    </source>
</evidence>
<name>A0A336LZ86_CULSO</name>
<feature type="domain" description="Lipase" evidence="5">
    <location>
        <begin position="107"/>
        <end position="330"/>
    </location>
</feature>
<gene>
    <name evidence="6" type="primary">CSON008726</name>
</gene>
<dbReference type="PANTHER" id="PTHR11610">
    <property type="entry name" value="LIPASE"/>
    <property type="match status" value="1"/>
</dbReference>
<dbReference type="EMBL" id="UFQT01000332">
    <property type="protein sequence ID" value="SSX23304.1"/>
    <property type="molecule type" value="Genomic_DNA"/>
</dbReference>
<evidence type="ECO:0000313" key="6">
    <source>
        <dbReference type="EMBL" id="SSX23304.1"/>
    </source>
</evidence>
<evidence type="ECO:0000256" key="1">
    <source>
        <dbReference type="ARBA" id="ARBA00004613"/>
    </source>
</evidence>
<proteinExistence type="inferred from homology"/>
<reference evidence="6" key="1">
    <citation type="submission" date="2018-07" db="EMBL/GenBank/DDBJ databases">
        <authorList>
            <person name="Quirk P.G."/>
            <person name="Krulwich T.A."/>
        </authorList>
    </citation>
    <scope>NUCLEOTIDE SEQUENCE</scope>
</reference>
<dbReference type="SUPFAM" id="SSF53474">
    <property type="entry name" value="alpha/beta-Hydrolases"/>
    <property type="match status" value="1"/>
</dbReference>
<dbReference type="PRINTS" id="PR00821">
    <property type="entry name" value="TAGLIPASE"/>
</dbReference>
<dbReference type="PANTHER" id="PTHR11610:SF150">
    <property type="entry name" value="FI01825P-RELATED"/>
    <property type="match status" value="1"/>
</dbReference>
<dbReference type="GO" id="GO:0016042">
    <property type="term" value="P:lipid catabolic process"/>
    <property type="evidence" value="ECO:0007669"/>
    <property type="project" value="TreeGrafter"/>
</dbReference>
<protein>
    <submittedName>
        <fullName evidence="6">CSON008726 protein</fullName>
    </submittedName>
</protein>
<dbReference type="InterPro" id="IPR000734">
    <property type="entry name" value="TAG_lipase"/>
</dbReference>
<dbReference type="AlphaFoldDB" id="A0A336LZ86"/>
<dbReference type="GO" id="GO:0017171">
    <property type="term" value="F:serine hydrolase activity"/>
    <property type="evidence" value="ECO:0007669"/>
    <property type="project" value="TreeGrafter"/>
</dbReference>
<comment type="subcellular location">
    <subcellularLocation>
        <location evidence="1">Secreted</location>
    </subcellularLocation>
</comment>
<dbReference type="Pfam" id="PF00151">
    <property type="entry name" value="Lipase"/>
    <property type="match status" value="1"/>
</dbReference>
<evidence type="ECO:0000256" key="2">
    <source>
        <dbReference type="ARBA" id="ARBA00010701"/>
    </source>
</evidence>
<comment type="similarity">
    <text evidence="2 4">Belongs to the AB hydrolase superfamily. Lipase family.</text>
</comment>
<organism evidence="6">
    <name type="scientific">Culicoides sonorensis</name>
    <name type="common">Biting midge</name>
    <dbReference type="NCBI Taxonomy" id="179676"/>
    <lineage>
        <taxon>Eukaryota</taxon>
        <taxon>Metazoa</taxon>
        <taxon>Ecdysozoa</taxon>
        <taxon>Arthropoda</taxon>
        <taxon>Hexapoda</taxon>
        <taxon>Insecta</taxon>
        <taxon>Pterygota</taxon>
        <taxon>Neoptera</taxon>
        <taxon>Endopterygota</taxon>
        <taxon>Diptera</taxon>
        <taxon>Nematocera</taxon>
        <taxon>Chironomoidea</taxon>
        <taxon>Ceratopogonidae</taxon>
        <taxon>Ceratopogoninae</taxon>
        <taxon>Culicoides</taxon>
        <taxon>Monoculicoides</taxon>
    </lineage>
</organism>
<dbReference type="InterPro" id="IPR013818">
    <property type="entry name" value="Lipase"/>
</dbReference>
<dbReference type="GO" id="GO:0005615">
    <property type="term" value="C:extracellular space"/>
    <property type="evidence" value="ECO:0007669"/>
    <property type="project" value="TreeGrafter"/>
</dbReference>
<dbReference type="VEuPathDB" id="VectorBase:CSON008726"/>
<dbReference type="GO" id="GO:0016298">
    <property type="term" value="F:lipase activity"/>
    <property type="evidence" value="ECO:0007669"/>
    <property type="project" value="InterPro"/>
</dbReference>
<dbReference type="Gene3D" id="3.40.50.1820">
    <property type="entry name" value="alpha/beta hydrolase"/>
    <property type="match status" value="1"/>
</dbReference>
<dbReference type="InterPro" id="IPR029058">
    <property type="entry name" value="AB_hydrolase_fold"/>
</dbReference>
<evidence type="ECO:0000256" key="3">
    <source>
        <dbReference type="ARBA" id="ARBA00022525"/>
    </source>
</evidence>
<accession>A0A336LZ86</accession>
<keyword evidence="3" id="KW-0964">Secreted</keyword>
<sequence>MSCIIVLSSIYIVKPSRFPRKYKNILDELNLPFLDCVTHGGNPDTKSISSYLHTENFDPIKDINFILYNPTFPHGKNISDIDQKFKRIPYKRRLDRRIPRRIFSETSLDLSLPIKFLIHGFTDSGHGPSVQSIKDAYLVNKNKNNIIIVDWEKGSGTSYFQYPFIANHRVPMVAERVAQFTQFIVQDFKFNVRNITIIGHSLGAQIAGLAGKEFKKRTGKIIFYIVGLDPALPEFKNKDKEDRLNVHDATHVQVIHTTAGCLGFDLNIGRLDFYPNYRKHTHKMPGCGADLLWHCSHSRSYQYFAESINSDIGFKAWRCDYLKALQDDYCPDKVSIKMKEGGVKNIVECGDKRG</sequence>